<reference evidence="2 3" key="1">
    <citation type="submission" date="2024-02" db="EMBL/GenBank/DDBJ databases">
        <title>High-quality chromosome-scale genome assembly of Pensacola bahiagrass (Paspalum notatum Flugge var. saurae).</title>
        <authorList>
            <person name="Vega J.M."/>
            <person name="Podio M."/>
            <person name="Orjuela J."/>
            <person name="Siena L.A."/>
            <person name="Pessino S.C."/>
            <person name="Combes M.C."/>
            <person name="Mariac C."/>
            <person name="Albertini E."/>
            <person name="Pupilli F."/>
            <person name="Ortiz J.P.A."/>
            <person name="Leblanc O."/>
        </authorList>
    </citation>
    <scope>NUCLEOTIDE SEQUENCE [LARGE SCALE GENOMIC DNA]</scope>
    <source>
        <strain evidence="2">R1</strain>
        <tissue evidence="2">Leaf</tissue>
    </source>
</reference>
<sequence length="162" mass="18203">MGCSTVGVDRTLFFNAPADGSVQLDAPLPAGAAPAPGPGPGHLPPHFYKLEFTTYYGGEDPLYWLNHCEQFFRGQRTLASDCTWLASYHLTGAAQTWYYALEQEKGMPSWERFRELCTLRFRLAIRGTRLSELTHLPFTSTVQEYAERFNSVLCHTHNLSGP</sequence>
<gene>
    <name evidence="2" type="ORF">U9M48_002111</name>
</gene>
<protein>
    <recommendedName>
        <fullName evidence="1">Retrotransposon gag domain-containing protein</fullName>
    </recommendedName>
</protein>
<organism evidence="2 3">
    <name type="scientific">Paspalum notatum var. saurae</name>
    <dbReference type="NCBI Taxonomy" id="547442"/>
    <lineage>
        <taxon>Eukaryota</taxon>
        <taxon>Viridiplantae</taxon>
        <taxon>Streptophyta</taxon>
        <taxon>Embryophyta</taxon>
        <taxon>Tracheophyta</taxon>
        <taxon>Spermatophyta</taxon>
        <taxon>Magnoliopsida</taxon>
        <taxon>Liliopsida</taxon>
        <taxon>Poales</taxon>
        <taxon>Poaceae</taxon>
        <taxon>PACMAD clade</taxon>
        <taxon>Panicoideae</taxon>
        <taxon>Andropogonodae</taxon>
        <taxon>Paspaleae</taxon>
        <taxon>Paspalinae</taxon>
        <taxon>Paspalum</taxon>
    </lineage>
</organism>
<evidence type="ECO:0000313" key="3">
    <source>
        <dbReference type="Proteomes" id="UP001341281"/>
    </source>
</evidence>
<keyword evidence="3" id="KW-1185">Reference proteome</keyword>
<dbReference type="InterPro" id="IPR005162">
    <property type="entry name" value="Retrotrans_gag_dom"/>
</dbReference>
<accession>A0AAQ3PFM0</accession>
<name>A0AAQ3PFM0_PASNO</name>
<feature type="domain" description="Retrotransposon gag" evidence="1">
    <location>
        <begin position="85"/>
        <end position="157"/>
    </location>
</feature>
<dbReference type="Pfam" id="PF03732">
    <property type="entry name" value="Retrotrans_gag"/>
    <property type="match status" value="1"/>
</dbReference>
<evidence type="ECO:0000313" key="2">
    <source>
        <dbReference type="EMBL" id="WVZ50905.1"/>
    </source>
</evidence>
<evidence type="ECO:0000259" key="1">
    <source>
        <dbReference type="Pfam" id="PF03732"/>
    </source>
</evidence>
<proteinExistence type="predicted"/>
<dbReference type="AlphaFoldDB" id="A0AAQ3PFM0"/>
<dbReference type="EMBL" id="CP144745">
    <property type="protein sequence ID" value="WVZ50905.1"/>
    <property type="molecule type" value="Genomic_DNA"/>
</dbReference>
<dbReference type="Proteomes" id="UP001341281">
    <property type="component" value="Chromosome 01"/>
</dbReference>